<feature type="region of interest" description="Disordered" evidence="1">
    <location>
        <begin position="552"/>
        <end position="657"/>
    </location>
</feature>
<feature type="compositionally biased region" description="Pro residues" evidence="1">
    <location>
        <begin position="490"/>
        <end position="514"/>
    </location>
</feature>
<reference evidence="2" key="1">
    <citation type="submission" date="2021-05" db="EMBL/GenBank/DDBJ databases">
        <authorList>
            <person name="Alioto T."/>
            <person name="Alioto T."/>
            <person name="Gomez Garrido J."/>
        </authorList>
    </citation>
    <scope>NUCLEOTIDE SEQUENCE</scope>
</reference>
<feature type="region of interest" description="Disordered" evidence="1">
    <location>
        <begin position="365"/>
        <end position="411"/>
    </location>
</feature>
<organism evidence="2">
    <name type="scientific">Cacopsylla melanoneura</name>
    <dbReference type="NCBI Taxonomy" id="428564"/>
    <lineage>
        <taxon>Eukaryota</taxon>
        <taxon>Metazoa</taxon>
        <taxon>Ecdysozoa</taxon>
        <taxon>Arthropoda</taxon>
        <taxon>Hexapoda</taxon>
        <taxon>Insecta</taxon>
        <taxon>Pterygota</taxon>
        <taxon>Neoptera</taxon>
        <taxon>Paraneoptera</taxon>
        <taxon>Hemiptera</taxon>
        <taxon>Sternorrhyncha</taxon>
        <taxon>Psylloidea</taxon>
        <taxon>Psyllidae</taxon>
        <taxon>Psyllinae</taxon>
        <taxon>Cacopsylla</taxon>
    </lineage>
</organism>
<feature type="region of interest" description="Disordered" evidence="1">
    <location>
        <begin position="489"/>
        <end position="518"/>
    </location>
</feature>
<dbReference type="AlphaFoldDB" id="A0A8D9ACV9"/>
<accession>A0A8D9ACV9</accession>
<name>A0A8D9ACV9_9HEMI</name>
<feature type="compositionally biased region" description="Basic and acidic residues" evidence="1">
    <location>
        <begin position="366"/>
        <end position="403"/>
    </location>
</feature>
<feature type="compositionally biased region" description="Acidic residues" evidence="1">
    <location>
        <begin position="633"/>
        <end position="642"/>
    </location>
</feature>
<dbReference type="EMBL" id="HBUF01561930">
    <property type="protein sequence ID" value="CAG6762805.1"/>
    <property type="molecule type" value="Transcribed_RNA"/>
</dbReference>
<evidence type="ECO:0000313" key="2">
    <source>
        <dbReference type="EMBL" id="CAG6762805.1"/>
    </source>
</evidence>
<feature type="region of interest" description="Disordered" evidence="1">
    <location>
        <begin position="175"/>
        <end position="324"/>
    </location>
</feature>
<protein>
    <submittedName>
        <fullName evidence="2">Zinc finger matrin-type protein CG9776</fullName>
    </submittedName>
</protein>
<dbReference type="GO" id="GO:0005654">
    <property type="term" value="C:nucleoplasm"/>
    <property type="evidence" value="ECO:0007669"/>
    <property type="project" value="TreeGrafter"/>
</dbReference>
<dbReference type="GO" id="GO:0045893">
    <property type="term" value="P:positive regulation of DNA-templated transcription"/>
    <property type="evidence" value="ECO:0007669"/>
    <property type="project" value="TreeGrafter"/>
</dbReference>
<dbReference type="PANTHER" id="PTHR15577:SF2">
    <property type="entry name" value="ZINC FINGER PROTEIN 318"/>
    <property type="match status" value="1"/>
</dbReference>
<proteinExistence type="predicted"/>
<feature type="compositionally biased region" description="Basic and acidic residues" evidence="1">
    <location>
        <begin position="191"/>
        <end position="303"/>
    </location>
</feature>
<dbReference type="InterPro" id="IPR055309">
    <property type="entry name" value="Znf318-like"/>
</dbReference>
<sequence>MFVPVSGWYCKLCDTWIGDLHCASVHLKSIIHAKRFNTFIEENPHWEIEWLSDRTRAFEKSLKEKAAAAGAATEEPVGVGGGDKKKTKGLTIAFDRKTDVRKVNPIQSMMTPPSGDPGLETDGAGGSGSQQDSLALDRKLFDEWQKTSLRETELSEEINNLKGKVIQKLRKQAVVELGLKPDSNDPSAQRYRSERDRDRGDHRESERDRDSRDKRDRERDRMDRHRDRDEDRDRRRGERDRPLTGYHQIERDRRERSRSYERERDGRPAGRDDRDTGRKETSHQGDKGEDGRDRNPHRADDRSPSPPGNNDGRPSTDHMAQGSGGYDSVAIACQVALQKTKTFGLEKARKKKPLNLMIGRMPWLNRRRELQKKGMPKLNDKKAEEDRSRRSNKSVADEKEDSNLKSLMNIPVPPTILGQSNLPPPTVHMPHLPTAEVPQVLRLSKFHASVFGFRTVNIPNPGPGLLPTPPHIAPPNRVPLVALPQRFGPLLPPGAPPGGPAAPLRAPGPAPANPPSRSQLEKLKENLNQKLREVQTRQQEVLEKKKVLLETKGIKPVEPPSPSSSSSSGRTPEFKLPAPPGTQRNSTRFDKPNTTRGGQNNSNGSLPKEPPTPAREPPTPSREPPTPRRSDFDPTDDDDDDLAMLGITSDDLAATTF</sequence>
<dbReference type="GO" id="GO:0045892">
    <property type="term" value="P:negative regulation of DNA-templated transcription"/>
    <property type="evidence" value="ECO:0007669"/>
    <property type="project" value="TreeGrafter"/>
</dbReference>
<feature type="region of interest" description="Disordered" evidence="1">
    <location>
        <begin position="104"/>
        <end position="133"/>
    </location>
</feature>
<feature type="compositionally biased region" description="Polar residues" evidence="1">
    <location>
        <begin position="594"/>
        <end position="605"/>
    </location>
</feature>
<feature type="compositionally biased region" description="Pro residues" evidence="1">
    <location>
        <begin position="608"/>
        <end position="624"/>
    </location>
</feature>
<evidence type="ECO:0000256" key="1">
    <source>
        <dbReference type="SAM" id="MobiDB-lite"/>
    </source>
</evidence>
<dbReference type="PANTHER" id="PTHR15577">
    <property type="entry name" value="ZINC FINGER CONTAINING PROTEIN"/>
    <property type="match status" value="1"/>
</dbReference>